<organism evidence="3 4">
    <name type="scientific">Sphingomonas guangdongensis</name>
    <dbReference type="NCBI Taxonomy" id="1141890"/>
    <lineage>
        <taxon>Bacteria</taxon>
        <taxon>Pseudomonadati</taxon>
        <taxon>Pseudomonadota</taxon>
        <taxon>Alphaproteobacteria</taxon>
        <taxon>Sphingomonadales</taxon>
        <taxon>Sphingomonadaceae</taxon>
        <taxon>Sphingomonas</taxon>
    </lineage>
</organism>
<dbReference type="InterPro" id="IPR028939">
    <property type="entry name" value="P5C_Rdtase_cat_N"/>
</dbReference>
<dbReference type="Gene3D" id="3.40.50.720">
    <property type="entry name" value="NAD(P)-binding Rossmann-like Domain"/>
    <property type="match status" value="1"/>
</dbReference>
<keyword evidence="4" id="KW-1185">Reference proteome</keyword>
<dbReference type="Pfam" id="PF03807">
    <property type="entry name" value="F420_oxidored"/>
    <property type="match status" value="1"/>
</dbReference>
<reference evidence="3 4" key="1">
    <citation type="submission" date="2017-07" db="EMBL/GenBank/DDBJ databases">
        <authorList>
            <person name="Sun Z.S."/>
            <person name="Albrecht U."/>
            <person name="Echele G."/>
            <person name="Lee C.C."/>
        </authorList>
    </citation>
    <scope>NUCLEOTIDE SEQUENCE [LARGE SCALE GENOMIC DNA]</scope>
    <source>
        <strain evidence="3 4">CGMCC 1.12672</strain>
    </source>
</reference>
<dbReference type="SUPFAM" id="SSF51735">
    <property type="entry name" value="NAD(P)-binding Rossmann-fold domains"/>
    <property type="match status" value="1"/>
</dbReference>
<dbReference type="Proteomes" id="UP000219494">
    <property type="component" value="Unassembled WGS sequence"/>
</dbReference>
<dbReference type="GO" id="GO:0016491">
    <property type="term" value="F:oxidoreductase activity"/>
    <property type="evidence" value="ECO:0007669"/>
    <property type="project" value="UniProtKB-KW"/>
</dbReference>
<sequence>MTTITIIGSGGMATAIGTLAGKAGHVVEVLSRNPANARELVDAIGADAIVGEFGATPRGDMVFLAVPYAVVLDVVARYGDKLAGKLLVDLTNPVAPDLTSFVTPADSFGAQEIAKAAPASTIVVKAFNGHFSHVVAAGRTFRVPVDVFIAGDDADAKQRVSDFTTSLGLRPLDVGALPMARTLEHLCLLSLGLIANATRHTDFAIGVSLPD</sequence>
<gene>
    <name evidence="3" type="ORF">SAMN06297144_2237</name>
</gene>
<evidence type="ECO:0000256" key="1">
    <source>
        <dbReference type="ARBA" id="ARBA00023002"/>
    </source>
</evidence>
<dbReference type="InterPro" id="IPR036291">
    <property type="entry name" value="NAD(P)-bd_dom_sf"/>
</dbReference>
<keyword evidence="1" id="KW-0560">Oxidoreductase</keyword>
<feature type="domain" description="Pyrroline-5-carboxylate reductase catalytic N-terminal" evidence="2">
    <location>
        <begin position="3"/>
        <end position="93"/>
    </location>
</feature>
<dbReference type="InterPro" id="IPR051267">
    <property type="entry name" value="STEAP_metalloreductase"/>
</dbReference>
<dbReference type="EMBL" id="OBMI01000002">
    <property type="protein sequence ID" value="SOB87116.1"/>
    <property type="molecule type" value="Genomic_DNA"/>
</dbReference>
<dbReference type="PANTHER" id="PTHR14239">
    <property type="entry name" value="DUDULIN-RELATED"/>
    <property type="match status" value="1"/>
</dbReference>
<dbReference type="PANTHER" id="PTHR14239:SF10">
    <property type="entry name" value="REDUCTASE"/>
    <property type="match status" value="1"/>
</dbReference>
<evidence type="ECO:0000313" key="3">
    <source>
        <dbReference type="EMBL" id="SOB87116.1"/>
    </source>
</evidence>
<accession>A0A285QZ32</accession>
<evidence type="ECO:0000313" key="4">
    <source>
        <dbReference type="Proteomes" id="UP000219494"/>
    </source>
</evidence>
<dbReference type="AlphaFoldDB" id="A0A285QZ32"/>
<evidence type="ECO:0000259" key="2">
    <source>
        <dbReference type="Pfam" id="PF03807"/>
    </source>
</evidence>
<dbReference type="OrthoDB" id="7557417at2"/>
<dbReference type="RefSeq" id="WP_097064044.1">
    <property type="nucleotide sequence ID" value="NZ_OBMI01000002.1"/>
</dbReference>
<proteinExistence type="predicted"/>
<name>A0A285QZ32_9SPHN</name>
<protein>
    <recommendedName>
        <fullName evidence="2">Pyrroline-5-carboxylate reductase catalytic N-terminal domain-containing protein</fullName>
    </recommendedName>
</protein>